<dbReference type="Pfam" id="PF11810">
    <property type="entry name" value="DUF3332"/>
    <property type="match status" value="1"/>
</dbReference>
<dbReference type="PROSITE" id="PS51257">
    <property type="entry name" value="PROKAR_LIPOPROTEIN"/>
    <property type="match status" value="1"/>
</dbReference>
<protein>
    <submittedName>
        <fullName evidence="1">DUF3332 domain-containing protein</fullName>
    </submittedName>
</protein>
<comment type="caution">
    <text evidence="1">The sequence shown here is derived from an EMBL/GenBank/DDBJ whole genome shotgun (WGS) entry which is preliminary data.</text>
</comment>
<reference evidence="1 2" key="1">
    <citation type="submission" date="2019-08" db="EMBL/GenBank/DDBJ databases">
        <title>In-depth cultivation of the pig gut microbiome towards novel bacterial diversity and tailored functional studies.</title>
        <authorList>
            <person name="Wylensek D."/>
            <person name="Hitch T.C.A."/>
            <person name="Clavel T."/>
        </authorList>
    </citation>
    <scope>NUCLEOTIDE SEQUENCE [LARGE SCALE GENOMIC DNA]</scope>
    <source>
        <strain evidence="1 2">Oil-RF-744-WCA-WT-10</strain>
    </source>
</reference>
<keyword evidence="2" id="KW-1185">Reference proteome</keyword>
<dbReference type="AlphaFoldDB" id="A0A6L5XF20"/>
<accession>A0A6L5XF20</accession>
<organism evidence="1 2">
    <name type="scientific">Sodaliphilus pleomorphus</name>
    <dbReference type="NCBI Taxonomy" id="2606626"/>
    <lineage>
        <taxon>Bacteria</taxon>
        <taxon>Pseudomonadati</taxon>
        <taxon>Bacteroidota</taxon>
        <taxon>Bacteroidia</taxon>
        <taxon>Bacteroidales</taxon>
        <taxon>Muribaculaceae</taxon>
        <taxon>Sodaliphilus</taxon>
    </lineage>
</organism>
<proteinExistence type="predicted"/>
<name>A0A6L5XF20_9BACT</name>
<evidence type="ECO:0000313" key="1">
    <source>
        <dbReference type="EMBL" id="MSS18223.1"/>
    </source>
</evidence>
<dbReference type="Proteomes" id="UP000483362">
    <property type="component" value="Unassembled WGS sequence"/>
</dbReference>
<dbReference type="RefSeq" id="WP_154328859.1">
    <property type="nucleotide sequence ID" value="NZ_CP045696.1"/>
</dbReference>
<dbReference type="EMBL" id="VULT01000017">
    <property type="protein sequence ID" value="MSS18223.1"/>
    <property type="molecule type" value="Genomic_DNA"/>
</dbReference>
<evidence type="ECO:0000313" key="2">
    <source>
        <dbReference type="Proteomes" id="UP000483362"/>
    </source>
</evidence>
<sequence length="183" mass="20557">MKKFYLTTAIAITLACSLTFSSCIGSFALTNKVLDWNRQVGSKFVNELVFAAFWILPVYELSALADVLVINSIEFWSGDNPVQAYTKTIDGKNGTYLVKCDSKGYTITNKETKEVVKLDFNAQDNSWSVNKDGKEMKFMQYVDDSHVKMIAPNGTFQTVNLNEQGVYAYQKLAASSMQQYAMK</sequence>
<dbReference type="InterPro" id="IPR021768">
    <property type="entry name" value="DUF3332"/>
</dbReference>
<gene>
    <name evidence="1" type="ORF">FYJ29_10695</name>
</gene>